<organism evidence="2 3">
    <name type="scientific">Pomacea canaliculata</name>
    <name type="common">Golden apple snail</name>
    <dbReference type="NCBI Taxonomy" id="400727"/>
    <lineage>
        <taxon>Eukaryota</taxon>
        <taxon>Metazoa</taxon>
        <taxon>Spiralia</taxon>
        <taxon>Lophotrochozoa</taxon>
        <taxon>Mollusca</taxon>
        <taxon>Gastropoda</taxon>
        <taxon>Caenogastropoda</taxon>
        <taxon>Architaenioglossa</taxon>
        <taxon>Ampullarioidea</taxon>
        <taxon>Ampullariidae</taxon>
        <taxon>Pomacea</taxon>
    </lineage>
</organism>
<name>A0A2T7P7I5_POMCA</name>
<dbReference type="Gene3D" id="1.20.58.80">
    <property type="entry name" value="Phosphotransferase system, lactose/cellobiose-type IIA subunit"/>
    <property type="match status" value="1"/>
</dbReference>
<evidence type="ECO:0000313" key="2">
    <source>
        <dbReference type="EMBL" id="PVD29363.1"/>
    </source>
</evidence>
<dbReference type="InterPro" id="IPR039679">
    <property type="entry name" value="NRBF2"/>
</dbReference>
<comment type="caution">
    <text evidence="2">The sequence shown here is derived from an EMBL/GenBank/DDBJ whole genome shotgun (WGS) entry which is preliminary data.</text>
</comment>
<dbReference type="AlphaFoldDB" id="A0A2T7P7I5"/>
<keyword evidence="1" id="KW-0175">Coiled coil</keyword>
<dbReference type="EMBL" id="PZQS01000005">
    <property type="protein sequence ID" value="PVD29363.1"/>
    <property type="molecule type" value="Genomic_DNA"/>
</dbReference>
<keyword evidence="3" id="KW-1185">Reference proteome</keyword>
<feature type="coiled-coil region" evidence="1">
    <location>
        <begin position="185"/>
        <end position="223"/>
    </location>
</feature>
<dbReference type="SUPFAM" id="SSF140361">
    <property type="entry name" value="MIT domain-like"/>
    <property type="match status" value="1"/>
</dbReference>
<proteinExistence type="predicted"/>
<evidence type="ECO:0000256" key="1">
    <source>
        <dbReference type="SAM" id="Coils"/>
    </source>
</evidence>
<reference evidence="2 3" key="1">
    <citation type="submission" date="2018-04" db="EMBL/GenBank/DDBJ databases">
        <title>The genome of golden apple snail Pomacea canaliculata provides insight into stress tolerance and invasive adaptation.</title>
        <authorList>
            <person name="Liu C."/>
            <person name="Liu B."/>
            <person name="Ren Y."/>
            <person name="Zhang Y."/>
            <person name="Wang H."/>
            <person name="Li S."/>
            <person name="Jiang F."/>
            <person name="Yin L."/>
            <person name="Zhang G."/>
            <person name="Qian W."/>
            <person name="Fan W."/>
        </authorList>
    </citation>
    <scope>NUCLEOTIDE SEQUENCE [LARGE SCALE GENOMIC DNA]</scope>
    <source>
        <strain evidence="2">SZHN2017</strain>
        <tissue evidence="2">Muscle</tissue>
    </source>
</reference>
<dbReference type="PANTHER" id="PTHR14964:SF2">
    <property type="entry name" value="NUCLEAR RECEPTOR-BINDING FACTOR 2"/>
    <property type="match status" value="1"/>
</dbReference>
<sequence length="286" mass="32646">MQQLKKALFFFGNSLLIDDKHLLLNMSKAKELRINFYWKKAPTTPLILVVEHLLEAMQETTSPVVLESLQLQHAHHLSQATRLQKRQLLLEQLAARQNKAVALVGKVTQTENVSLISARREGRAERSLINRQDIHETLRETDTLLQFLYRKKENAEHNIPLASASSGSEMYREGIKMPKDDKVIIEELGATISELRGHIMQLMDELEVTRQEKDELAKCLRTKDKLLAESLFFDHSTSQNSAIFELPPLEMPKFDLLRPPPILDCDNEELQAVVHNKTATVGGQLK</sequence>
<accession>A0A2T7P7I5</accession>
<evidence type="ECO:0000313" key="3">
    <source>
        <dbReference type="Proteomes" id="UP000245119"/>
    </source>
</evidence>
<dbReference type="STRING" id="400727.A0A2T7P7I5"/>
<dbReference type="PANTHER" id="PTHR14964">
    <property type="entry name" value="NUCLEAR RECEPTOR BINDING FACTOR 2"/>
    <property type="match status" value="1"/>
</dbReference>
<gene>
    <name evidence="2" type="ORF">C0Q70_08614</name>
</gene>
<protein>
    <submittedName>
        <fullName evidence="2">Uncharacterized protein</fullName>
    </submittedName>
</protein>
<dbReference type="GO" id="GO:0006914">
    <property type="term" value="P:autophagy"/>
    <property type="evidence" value="ECO:0007669"/>
    <property type="project" value="InterPro"/>
</dbReference>
<dbReference type="OrthoDB" id="3694230at2759"/>
<dbReference type="Proteomes" id="UP000245119">
    <property type="component" value="Linkage Group LG5"/>
</dbReference>